<dbReference type="InterPro" id="IPR036097">
    <property type="entry name" value="HisK_dim/P_sf"/>
</dbReference>
<keyword evidence="4" id="KW-0902">Two-component regulatory system</keyword>
<dbReference type="CDD" id="cd00082">
    <property type="entry name" value="HisKA"/>
    <property type="match status" value="1"/>
</dbReference>
<feature type="domain" description="Signal transduction histidine kinase dimerisation/phosphoacceptor" evidence="6">
    <location>
        <begin position="243"/>
        <end position="285"/>
    </location>
</feature>
<feature type="transmembrane region" description="Helical" evidence="5">
    <location>
        <begin position="20"/>
        <end position="41"/>
    </location>
</feature>
<evidence type="ECO:0000256" key="2">
    <source>
        <dbReference type="ARBA" id="ARBA00012438"/>
    </source>
</evidence>
<name>A0A5C4ND07_9RHOB</name>
<proteinExistence type="predicted"/>
<dbReference type="PANTHER" id="PTHR45339:SF1">
    <property type="entry name" value="HYBRID SIGNAL TRANSDUCTION HISTIDINE KINASE J"/>
    <property type="match status" value="1"/>
</dbReference>
<dbReference type="AlphaFoldDB" id="A0A5C4ND07"/>
<dbReference type="GO" id="GO:0000155">
    <property type="term" value="F:phosphorelay sensor kinase activity"/>
    <property type="evidence" value="ECO:0007669"/>
    <property type="project" value="InterPro"/>
</dbReference>
<reference evidence="7 8" key="1">
    <citation type="submission" date="2019-06" db="EMBL/GenBank/DDBJ databases">
        <authorList>
            <person name="Jiang L."/>
        </authorList>
    </citation>
    <scope>NUCLEOTIDE SEQUENCE [LARGE SCALE GENOMIC DNA]</scope>
    <source>
        <strain evidence="7 8">YIM 48858</strain>
    </source>
</reference>
<dbReference type="SUPFAM" id="SSF47384">
    <property type="entry name" value="Homodimeric domain of signal transducing histidine kinase"/>
    <property type="match status" value="1"/>
</dbReference>
<dbReference type="RefSeq" id="WP_139082096.1">
    <property type="nucleotide sequence ID" value="NZ_VDFV01000017.1"/>
</dbReference>
<evidence type="ECO:0000256" key="4">
    <source>
        <dbReference type="ARBA" id="ARBA00023012"/>
    </source>
</evidence>
<gene>
    <name evidence="7" type="ORF">FHG71_12875</name>
</gene>
<sequence>MKRWRRRSDWSGPRALRWGLAVLSGLSLVLLVNVLHLFGLLGESRRAMDDSVREDAMWAVYQTDRQVSRLTAAIDGALWHGVGSSLGSVVEAYDILYSRAQLLENGSFSLKFEGTDSLSPQAALVREGILGLAPAVDALAEARSVPALRDLRDRVAPVQADTAELVLRTNAALDQAIVAQREEVRRLQQRLGLNVGLLVVGFAGIVTLLALQMRLIAAAGRKLAILGERNRAVAKRARAASRAKSTFLATMSHEIRTPLNGIIGTAELMTHADLSVEQARHLSMIR</sequence>
<dbReference type="EC" id="2.7.13.3" evidence="2"/>
<organism evidence="7 8">
    <name type="scientific">Rubellimicrobium roseum</name>
    <dbReference type="NCBI Taxonomy" id="687525"/>
    <lineage>
        <taxon>Bacteria</taxon>
        <taxon>Pseudomonadati</taxon>
        <taxon>Pseudomonadota</taxon>
        <taxon>Alphaproteobacteria</taxon>
        <taxon>Rhodobacterales</taxon>
        <taxon>Roseobacteraceae</taxon>
        <taxon>Rubellimicrobium</taxon>
    </lineage>
</organism>
<evidence type="ECO:0000313" key="7">
    <source>
        <dbReference type="EMBL" id="TNC70889.1"/>
    </source>
</evidence>
<dbReference type="PANTHER" id="PTHR45339">
    <property type="entry name" value="HYBRID SIGNAL TRANSDUCTION HISTIDINE KINASE J"/>
    <property type="match status" value="1"/>
</dbReference>
<keyword evidence="3" id="KW-0597">Phosphoprotein</keyword>
<keyword evidence="5" id="KW-1133">Transmembrane helix</keyword>
<dbReference type="Gene3D" id="1.10.287.130">
    <property type="match status" value="1"/>
</dbReference>
<feature type="transmembrane region" description="Helical" evidence="5">
    <location>
        <begin position="191"/>
        <end position="211"/>
    </location>
</feature>
<evidence type="ECO:0000256" key="5">
    <source>
        <dbReference type="SAM" id="Phobius"/>
    </source>
</evidence>
<dbReference type="EMBL" id="VDFV01000017">
    <property type="protein sequence ID" value="TNC70889.1"/>
    <property type="molecule type" value="Genomic_DNA"/>
</dbReference>
<comment type="caution">
    <text evidence="7">The sequence shown here is derived from an EMBL/GenBank/DDBJ whole genome shotgun (WGS) entry which is preliminary data.</text>
</comment>
<evidence type="ECO:0000256" key="1">
    <source>
        <dbReference type="ARBA" id="ARBA00000085"/>
    </source>
</evidence>
<dbReference type="OrthoDB" id="7789611at2"/>
<evidence type="ECO:0000313" key="8">
    <source>
        <dbReference type="Proteomes" id="UP000305709"/>
    </source>
</evidence>
<comment type="catalytic activity">
    <reaction evidence="1">
        <text>ATP + protein L-histidine = ADP + protein N-phospho-L-histidine.</text>
        <dbReference type="EC" id="2.7.13.3"/>
    </reaction>
</comment>
<dbReference type="Pfam" id="PF00512">
    <property type="entry name" value="HisKA"/>
    <property type="match status" value="1"/>
</dbReference>
<evidence type="ECO:0000259" key="6">
    <source>
        <dbReference type="Pfam" id="PF00512"/>
    </source>
</evidence>
<accession>A0A5C4ND07</accession>
<keyword evidence="5" id="KW-0812">Transmembrane</keyword>
<protein>
    <recommendedName>
        <fullName evidence="2">histidine kinase</fullName>
        <ecNumber evidence="2">2.7.13.3</ecNumber>
    </recommendedName>
</protein>
<evidence type="ECO:0000256" key="3">
    <source>
        <dbReference type="ARBA" id="ARBA00022553"/>
    </source>
</evidence>
<dbReference type="InterPro" id="IPR003661">
    <property type="entry name" value="HisK_dim/P_dom"/>
</dbReference>
<keyword evidence="5" id="KW-0472">Membrane</keyword>
<keyword evidence="8" id="KW-1185">Reference proteome</keyword>
<dbReference type="Proteomes" id="UP000305709">
    <property type="component" value="Unassembled WGS sequence"/>
</dbReference>